<comment type="caution">
    <text evidence="2">The sequence shown here is derived from an EMBL/GenBank/DDBJ whole genome shotgun (WGS) entry which is preliminary data.</text>
</comment>
<protein>
    <submittedName>
        <fullName evidence="2">Uncharacterized protein</fullName>
    </submittedName>
</protein>
<evidence type="ECO:0000313" key="3">
    <source>
        <dbReference type="Proteomes" id="UP001160148"/>
    </source>
</evidence>
<proteinExistence type="predicted"/>
<gene>
    <name evidence="2" type="ORF">MEUPH1_LOCUS14439</name>
</gene>
<evidence type="ECO:0000256" key="1">
    <source>
        <dbReference type="SAM" id="MobiDB-lite"/>
    </source>
</evidence>
<name>A0AAV0WSC3_9HEMI</name>
<dbReference type="Proteomes" id="UP001160148">
    <property type="component" value="Unassembled WGS sequence"/>
</dbReference>
<accession>A0AAV0WSC3</accession>
<evidence type="ECO:0000313" key="2">
    <source>
        <dbReference type="EMBL" id="CAI6358984.1"/>
    </source>
</evidence>
<reference evidence="2 3" key="1">
    <citation type="submission" date="2023-01" db="EMBL/GenBank/DDBJ databases">
        <authorList>
            <person name="Whitehead M."/>
        </authorList>
    </citation>
    <scope>NUCLEOTIDE SEQUENCE [LARGE SCALE GENOMIC DNA]</scope>
</reference>
<sequence>MFFPTVKRSEKEIEKLSEYERQRLKNIAELELQFSDPLDILQESVNQLKNSNDSAKQHTKSKKSKFNSDTSEKTSKHVNFVRRSSRIIQEKR</sequence>
<organism evidence="2 3">
    <name type="scientific">Macrosiphum euphorbiae</name>
    <name type="common">potato aphid</name>
    <dbReference type="NCBI Taxonomy" id="13131"/>
    <lineage>
        <taxon>Eukaryota</taxon>
        <taxon>Metazoa</taxon>
        <taxon>Ecdysozoa</taxon>
        <taxon>Arthropoda</taxon>
        <taxon>Hexapoda</taxon>
        <taxon>Insecta</taxon>
        <taxon>Pterygota</taxon>
        <taxon>Neoptera</taxon>
        <taxon>Paraneoptera</taxon>
        <taxon>Hemiptera</taxon>
        <taxon>Sternorrhyncha</taxon>
        <taxon>Aphidomorpha</taxon>
        <taxon>Aphidoidea</taxon>
        <taxon>Aphididae</taxon>
        <taxon>Macrosiphini</taxon>
        <taxon>Macrosiphum</taxon>
    </lineage>
</organism>
<keyword evidence="3" id="KW-1185">Reference proteome</keyword>
<feature type="region of interest" description="Disordered" evidence="1">
    <location>
        <begin position="49"/>
        <end position="92"/>
    </location>
</feature>
<dbReference type="EMBL" id="CARXXK010000002">
    <property type="protein sequence ID" value="CAI6358984.1"/>
    <property type="molecule type" value="Genomic_DNA"/>
</dbReference>
<dbReference type="AlphaFoldDB" id="A0AAV0WSC3"/>